<dbReference type="RefSeq" id="WP_328958016.1">
    <property type="nucleotide sequence ID" value="NZ_CP108110.1"/>
</dbReference>
<dbReference type="Proteomes" id="UP001432222">
    <property type="component" value="Chromosome"/>
</dbReference>
<keyword evidence="1" id="KW-0808">Transferase</keyword>
<evidence type="ECO:0000313" key="2">
    <source>
        <dbReference type="Proteomes" id="UP001432222"/>
    </source>
</evidence>
<keyword evidence="1" id="KW-0489">Methyltransferase</keyword>
<dbReference type="CDD" id="cd02440">
    <property type="entry name" value="AdoMet_MTases"/>
    <property type="match status" value="1"/>
</dbReference>
<evidence type="ECO:0000313" key="1">
    <source>
        <dbReference type="EMBL" id="WUQ87457.1"/>
    </source>
</evidence>
<dbReference type="SUPFAM" id="SSF53335">
    <property type="entry name" value="S-adenosyl-L-methionine-dependent methyltransferases"/>
    <property type="match status" value="1"/>
</dbReference>
<proteinExistence type="predicted"/>
<dbReference type="Pfam" id="PF13489">
    <property type="entry name" value="Methyltransf_23"/>
    <property type="match status" value="1"/>
</dbReference>
<organism evidence="1 2">
    <name type="scientific">Kitasatospora purpeofusca</name>
    <dbReference type="NCBI Taxonomy" id="67352"/>
    <lineage>
        <taxon>Bacteria</taxon>
        <taxon>Bacillati</taxon>
        <taxon>Actinomycetota</taxon>
        <taxon>Actinomycetes</taxon>
        <taxon>Kitasatosporales</taxon>
        <taxon>Streptomycetaceae</taxon>
        <taxon>Kitasatospora</taxon>
    </lineage>
</organism>
<keyword evidence="2" id="KW-1185">Reference proteome</keyword>
<dbReference type="InterPro" id="IPR029063">
    <property type="entry name" value="SAM-dependent_MTases_sf"/>
</dbReference>
<name>A0ABZ1U8F7_9ACTN</name>
<protein>
    <submittedName>
        <fullName evidence="1">Class I SAM-dependent methyltransferase</fullName>
    </submittedName>
</protein>
<dbReference type="GO" id="GO:0008168">
    <property type="term" value="F:methyltransferase activity"/>
    <property type="evidence" value="ECO:0007669"/>
    <property type="project" value="UniProtKB-KW"/>
</dbReference>
<dbReference type="GO" id="GO:0032259">
    <property type="term" value="P:methylation"/>
    <property type="evidence" value="ECO:0007669"/>
    <property type="project" value="UniProtKB-KW"/>
</dbReference>
<gene>
    <name evidence="1" type="ORF">OHA16_33525</name>
</gene>
<dbReference type="Gene3D" id="3.40.50.150">
    <property type="entry name" value="Vaccinia Virus protein VP39"/>
    <property type="match status" value="1"/>
</dbReference>
<dbReference type="EMBL" id="CP108110">
    <property type="protein sequence ID" value="WUQ87457.1"/>
    <property type="molecule type" value="Genomic_DNA"/>
</dbReference>
<reference evidence="1" key="1">
    <citation type="submission" date="2022-10" db="EMBL/GenBank/DDBJ databases">
        <title>The complete genomes of actinobacterial strains from the NBC collection.</title>
        <authorList>
            <person name="Joergensen T.S."/>
            <person name="Alvarez Arevalo M."/>
            <person name="Sterndorff E.B."/>
            <person name="Faurdal D."/>
            <person name="Vuksanovic O."/>
            <person name="Mourched A.-S."/>
            <person name="Charusanti P."/>
            <person name="Shaw S."/>
            <person name="Blin K."/>
            <person name="Weber T."/>
        </authorList>
    </citation>
    <scope>NUCLEOTIDE SEQUENCE</scope>
    <source>
        <strain evidence="1">NBC_00222</strain>
    </source>
</reference>
<sequence length="262" mass="29018">MGQSNEQYGDRMFTHLTQGERARLDHLADAVSQYTYRDLAELGVPAGERLLDLGGGTGVVAQRLAEMRPGTEIVCVDRSVALMSEGTGYTPLEADVCDRTTWDRLGSFGLVHARNLLMHLRKRDFVFERMMEAVVPGGWLMVADMVDAPELRRSLRFRETFAQLRSYMEAELGTSMTCATTYAQRMHDAGMTDVGVSYDCLIVGPDKPGAAFMARTLRHLWPDIVSKGYAKPDGADEAIAYLEGGQHWDSAIAFVTAWGRKG</sequence>
<accession>A0ABZ1U8F7</accession>